<dbReference type="InterPro" id="IPR033122">
    <property type="entry name" value="LETM1-like_RBD"/>
</dbReference>
<keyword evidence="4 8" id="KW-1133">Transmembrane helix</keyword>
<dbReference type="Proteomes" id="UP000005203">
    <property type="component" value="Linkage group LG14"/>
</dbReference>
<keyword evidence="11" id="KW-1185">Reference proteome</keyword>
<dbReference type="PROSITE" id="PS51758">
    <property type="entry name" value="LETM1_RBD"/>
    <property type="match status" value="1"/>
</dbReference>
<dbReference type="KEGG" id="ame:727277"/>
<feature type="transmembrane region" description="Helical" evidence="8">
    <location>
        <begin position="142"/>
        <end position="165"/>
    </location>
</feature>
<reference evidence="10" key="1">
    <citation type="submission" date="2021-01" db="UniProtKB">
        <authorList>
            <consortium name="EnsemblMetazoa"/>
        </authorList>
    </citation>
    <scope>IDENTIFICATION</scope>
    <source>
        <strain evidence="10">DH4</strain>
    </source>
</reference>
<dbReference type="PANTHER" id="PTHR14009:SF13">
    <property type="entry name" value="LETM1 DOMAIN-CONTAINING PROTEIN 1"/>
    <property type="match status" value="1"/>
</dbReference>
<evidence type="ECO:0000256" key="4">
    <source>
        <dbReference type="ARBA" id="ARBA00022989"/>
    </source>
</evidence>
<evidence type="ECO:0000313" key="11">
    <source>
        <dbReference type="Proteomes" id="UP000005203"/>
    </source>
</evidence>
<evidence type="ECO:0000259" key="9">
    <source>
        <dbReference type="PROSITE" id="PS51758"/>
    </source>
</evidence>
<gene>
    <name evidence="12" type="primary">LOC727277</name>
</gene>
<comment type="subcellular location">
    <subcellularLocation>
        <location evidence="1">Mitochondrion inner membrane</location>
        <topology evidence="1">Single-pass membrane protein</topology>
    </subcellularLocation>
</comment>
<protein>
    <submittedName>
        <fullName evidence="12">LETM1 domain-containing protein 1</fullName>
    </submittedName>
</protein>
<dbReference type="OrthoDB" id="73691at2759"/>
<evidence type="ECO:0000313" key="10">
    <source>
        <dbReference type="EnsemblMetazoa" id="XP_001122987"/>
    </source>
</evidence>
<evidence type="ECO:0000256" key="2">
    <source>
        <dbReference type="ARBA" id="ARBA00022692"/>
    </source>
</evidence>
<evidence type="ECO:0000256" key="6">
    <source>
        <dbReference type="ARBA" id="ARBA00023136"/>
    </source>
</evidence>
<evidence type="ECO:0000256" key="1">
    <source>
        <dbReference type="ARBA" id="ARBA00004434"/>
    </source>
</evidence>
<dbReference type="GeneID" id="727277"/>
<keyword evidence="6 8" id="KW-0472">Membrane</keyword>
<sequence length="367" mass="44074">MQLEIEIRCNIIISDINKIIIMYRLMHHQKFIFQNRRILPFTYTCIRYKIQIQQKKKIEKRRISNIKEYWFNKYINYIKNYDKVMEKRFPKTMHVYRIFSIGTKDFIQDTKKFIQIKTKNIDTLTTDELQLSYTVHKDIVKLFPVLLISALPFTNYIIFPLAYYFPRYLLTSHYWTLQQKLEFMLLDHKKRLKHNRPLFRCMQAELHNIKDHKLKLKWSGIIACLGSGTHPNVKDIIACSELFANEPFSLNNLKRKHIKELLGIHNISSWKLFKRKKLKERSILIKRMDQALQREGGTTTMSNDAIRWALSFRGVNPANMSLESMRNWLEQWFIISNTVNENTLSLLLHCPILLAYNHPTNWILIYS</sequence>
<keyword evidence="5 7" id="KW-0496">Mitochondrion</keyword>
<dbReference type="GO" id="GO:0005743">
    <property type="term" value="C:mitochondrial inner membrane"/>
    <property type="evidence" value="ECO:0007669"/>
    <property type="project" value="UniProtKB-SubCell"/>
</dbReference>
<reference evidence="12" key="2">
    <citation type="submission" date="2025-04" db="UniProtKB">
        <authorList>
            <consortium name="RefSeq"/>
        </authorList>
    </citation>
    <scope>IDENTIFICATION</scope>
    <source>
        <strain evidence="12">DH4</strain>
        <tissue evidence="12">Whole body</tissue>
    </source>
</reference>
<dbReference type="Pfam" id="PF07766">
    <property type="entry name" value="LETM1_RBD"/>
    <property type="match status" value="1"/>
</dbReference>
<keyword evidence="2 8" id="KW-0812">Transmembrane</keyword>
<evidence type="ECO:0000256" key="5">
    <source>
        <dbReference type="ARBA" id="ARBA00023128"/>
    </source>
</evidence>
<evidence type="ECO:0000256" key="3">
    <source>
        <dbReference type="ARBA" id="ARBA00022792"/>
    </source>
</evidence>
<dbReference type="EnsemblMetazoa" id="XM_001122987">
    <property type="protein sequence ID" value="XP_001122987"/>
    <property type="gene ID" value="LOC727277"/>
</dbReference>
<dbReference type="PANTHER" id="PTHR14009">
    <property type="entry name" value="LEUCINE ZIPPER-EF-HAND CONTAINING TRANSMEMBRANE PROTEIN"/>
    <property type="match status" value="1"/>
</dbReference>
<accession>A0A8B6XG52</accession>
<name>A0A7M7G0E9_APIME</name>
<evidence type="ECO:0000313" key="12">
    <source>
        <dbReference type="RefSeq" id="XP_001122987.4"/>
    </source>
</evidence>
<evidence type="ECO:0000256" key="8">
    <source>
        <dbReference type="SAM" id="Phobius"/>
    </source>
</evidence>
<accession>A0A7M7G0E9</accession>
<dbReference type="GO" id="GO:0030003">
    <property type="term" value="P:intracellular monoatomic cation homeostasis"/>
    <property type="evidence" value="ECO:0007669"/>
    <property type="project" value="TreeGrafter"/>
</dbReference>
<evidence type="ECO:0000256" key="7">
    <source>
        <dbReference type="PROSITE-ProRule" id="PRU01094"/>
    </source>
</evidence>
<organism evidence="10">
    <name type="scientific">Apis mellifera</name>
    <name type="common">Honeybee</name>
    <dbReference type="NCBI Taxonomy" id="7460"/>
    <lineage>
        <taxon>Eukaryota</taxon>
        <taxon>Metazoa</taxon>
        <taxon>Ecdysozoa</taxon>
        <taxon>Arthropoda</taxon>
        <taxon>Hexapoda</taxon>
        <taxon>Insecta</taxon>
        <taxon>Pterygota</taxon>
        <taxon>Neoptera</taxon>
        <taxon>Endopterygota</taxon>
        <taxon>Hymenoptera</taxon>
        <taxon>Apocrita</taxon>
        <taxon>Aculeata</taxon>
        <taxon>Apoidea</taxon>
        <taxon>Anthophila</taxon>
        <taxon>Apidae</taxon>
        <taxon>Apis</taxon>
    </lineage>
</organism>
<dbReference type="AlphaFoldDB" id="A0A7M7G0E9"/>
<dbReference type="InterPro" id="IPR044202">
    <property type="entry name" value="LETM1/MDM38-like"/>
</dbReference>
<dbReference type="RefSeq" id="XP_001122987.4">
    <property type="nucleotide sequence ID" value="XM_001122987.5"/>
</dbReference>
<keyword evidence="3" id="KW-0999">Mitochondrion inner membrane</keyword>
<dbReference type="GO" id="GO:0043022">
    <property type="term" value="F:ribosome binding"/>
    <property type="evidence" value="ECO:0007669"/>
    <property type="project" value="InterPro"/>
</dbReference>
<feature type="domain" description="Letm1 RBD" evidence="9">
    <location>
        <begin position="191"/>
        <end position="367"/>
    </location>
</feature>
<proteinExistence type="predicted"/>